<evidence type="ECO:0008006" key="4">
    <source>
        <dbReference type="Google" id="ProtNLM"/>
    </source>
</evidence>
<reference evidence="3" key="1">
    <citation type="journal article" date="2023" name="Mol. Phylogenet. Evol.">
        <title>Genome-scale phylogeny and comparative genomics of the fungal order Sordariales.</title>
        <authorList>
            <person name="Hensen N."/>
            <person name="Bonometti L."/>
            <person name="Westerberg I."/>
            <person name="Brannstrom I.O."/>
            <person name="Guillou S."/>
            <person name="Cros-Aarteil S."/>
            <person name="Calhoun S."/>
            <person name="Haridas S."/>
            <person name="Kuo A."/>
            <person name="Mondo S."/>
            <person name="Pangilinan J."/>
            <person name="Riley R."/>
            <person name="LaButti K."/>
            <person name="Andreopoulos B."/>
            <person name="Lipzen A."/>
            <person name="Chen C."/>
            <person name="Yan M."/>
            <person name="Daum C."/>
            <person name="Ng V."/>
            <person name="Clum A."/>
            <person name="Steindorff A."/>
            <person name="Ohm R.A."/>
            <person name="Martin F."/>
            <person name="Silar P."/>
            <person name="Natvig D.O."/>
            <person name="Lalanne C."/>
            <person name="Gautier V."/>
            <person name="Ament-Velasquez S.L."/>
            <person name="Kruys A."/>
            <person name="Hutchinson M.I."/>
            <person name="Powell A.J."/>
            <person name="Barry K."/>
            <person name="Miller A.N."/>
            <person name="Grigoriev I.V."/>
            <person name="Debuchy R."/>
            <person name="Gladieux P."/>
            <person name="Hiltunen Thoren M."/>
            <person name="Johannesson H."/>
        </authorList>
    </citation>
    <scope>NUCLEOTIDE SEQUENCE [LARGE SCALE GENOMIC DNA]</scope>
    <source>
        <strain evidence="3">CBS 284.82</strain>
    </source>
</reference>
<protein>
    <recommendedName>
        <fullName evidence="4">SH3b domain-containing protein</fullName>
    </recommendedName>
</protein>
<gene>
    <name evidence="2" type="ORF">C8A01DRAFT_44671</name>
</gene>
<name>A0AAN6PK65_9PEZI</name>
<evidence type="ECO:0000256" key="1">
    <source>
        <dbReference type="SAM" id="SignalP"/>
    </source>
</evidence>
<dbReference type="EMBL" id="MU854343">
    <property type="protein sequence ID" value="KAK4042287.1"/>
    <property type="molecule type" value="Genomic_DNA"/>
</dbReference>
<evidence type="ECO:0000313" key="2">
    <source>
        <dbReference type="EMBL" id="KAK4042287.1"/>
    </source>
</evidence>
<sequence length="245" mass="25800">MHLSLTALALAAAVPMVSAYPVKADSLNCRAGPGTSYDVVRKYKKGVDVKITCQTTGPSIEGDNLWDKTSDGCYVADFYIQTGTSGYVTDKCGDSSGGGDSGGDLPGLNAVQSKHARAIIGEAKKEGLGRQGCEAGIATAIVESNILIYANKKVPESLNYPHDAVGSDYDSVGIFQQRATFYPDIAADMDAARSAAQFFTEMKRVSGWKTMAVGTLCQKVQRSAYPDRYAEQVGKAGKICAAGGL</sequence>
<organism evidence="2 3">
    <name type="scientific">Parachaetomium inaequale</name>
    <dbReference type="NCBI Taxonomy" id="2588326"/>
    <lineage>
        <taxon>Eukaryota</taxon>
        <taxon>Fungi</taxon>
        <taxon>Dikarya</taxon>
        <taxon>Ascomycota</taxon>
        <taxon>Pezizomycotina</taxon>
        <taxon>Sordariomycetes</taxon>
        <taxon>Sordariomycetidae</taxon>
        <taxon>Sordariales</taxon>
        <taxon>Chaetomiaceae</taxon>
        <taxon>Parachaetomium</taxon>
    </lineage>
</organism>
<dbReference type="Gene3D" id="2.30.30.40">
    <property type="entry name" value="SH3 Domains"/>
    <property type="match status" value="1"/>
</dbReference>
<dbReference type="AlphaFoldDB" id="A0AAN6PK65"/>
<feature type="chain" id="PRO_5043024844" description="SH3b domain-containing protein" evidence="1">
    <location>
        <begin position="20"/>
        <end position="245"/>
    </location>
</feature>
<dbReference type="Proteomes" id="UP001303115">
    <property type="component" value="Unassembled WGS sequence"/>
</dbReference>
<keyword evidence="3" id="KW-1185">Reference proteome</keyword>
<proteinExistence type="predicted"/>
<accession>A0AAN6PK65</accession>
<evidence type="ECO:0000313" key="3">
    <source>
        <dbReference type="Proteomes" id="UP001303115"/>
    </source>
</evidence>
<comment type="caution">
    <text evidence="2">The sequence shown here is derived from an EMBL/GenBank/DDBJ whole genome shotgun (WGS) entry which is preliminary data.</text>
</comment>
<keyword evidence="1" id="KW-0732">Signal</keyword>
<feature type="signal peptide" evidence="1">
    <location>
        <begin position="1"/>
        <end position="19"/>
    </location>
</feature>